<dbReference type="AlphaFoldDB" id="A0A914VQP5"/>
<name>A0A914VQP5_9BILA</name>
<feature type="compositionally biased region" description="Low complexity" evidence="1">
    <location>
        <begin position="9"/>
        <end position="20"/>
    </location>
</feature>
<feature type="compositionally biased region" description="Polar residues" evidence="1">
    <location>
        <begin position="21"/>
        <end position="37"/>
    </location>
</feature>
<dbReference type="WBParaSite" id="PSAMB.scaffold23321size437.g38866.t1">
    <property type="protein sequence ID" value="PSAMB.scaffold23321size437.g38866.t1"/>
    <property type="gene ID" value="PSAMB.scaffold23321size437.g38866"/>
</dbReference>
<evidence type="ECO:0000313" key="2">
    <source>
        <dbReference type="Proteomes" id="UP000887566"/>
    </source>
</evidence>
<protein>
    <submittedName>
        <fullName evidence="3">Uncharacterized protein</fullName>
    </submittedName>
</protein>
<reference evidence="3" key="1">
    <citation type="submission" date="2022-11" db="UniProtKB">
        <authorList>
            <consortium name="WormBaseParasite"/>
        </authorList>
    </citation>
    <scope>IDENTIFICATION</scope>
</reference>
<organism evidence="2 3">
    <name type="scientific">Plectus sambesii</name>
    <dbReference type="NCBI Taxonomy" id="2011161"/>
    <lineage>
        <taxon>Eukaryota</taxon>
        <taxon>Metazoa</taxon>
        <taxon>Ecdysozoa</taxon>
        <taxon>Nematoda</taxon>
        <taxon>Chromadorea</taxon>
        <taxon>Plectida</taxon>
        <taxon>Plectina</taxon>
        <taxon>Plectoidea</taxon>
        <taxon>Plectidae</taxon>
        <taxon>Plectus</taxon>
    </lineage>
</organism>
<accession>A0A914VQP5</accession>
<evidence type="ECO:0000256" key="1">
    <source>
        <dbReference type="SAM" id="MobiDB-lite"/>
    </source>
</evidence>
<feature type="region of interest" description="Disordered" evidence="1">
    <location>
        <begin position="1"/>
        <end position="37"/>
    </location>
</feature>
<evidence type="ECO:0000313" key="3">
    <source>
        <dbReference type="WBParaSite" id="PSAMB.scaffold23321size437.g38866.t1"/>
    </source>
</evidence>
<keyword evidence="2" id="KW-1185">Reference proteome</keyword>
<sequence length="37" mass="4079">MSAFDYPRSSIDSKSSKGSSPTRTTDLSSASTLYYRK</sequence>
<dbReference type="Proteomes" id="UP000887566">
    <property type="component" value="Unplaced"/>
</dbReference>
<proteinExistence type="predicted"/>